<dbReference type="EMBL" id="JAWJUL010000079">
    <property type="protein sequence ID" value="MDV3441545.1"/>
    <property type="molecule type" value="Genomic_DNA"/>
</dbReference>
<organism evidence="1 2">
    <name type="scientific">Metapseudomonas otitidis</name>
    <dbReference type="NCBI Taxonomy" id="319939"/>
    <lineage>
        <taxon>Bacteria</taxon>
        <taxon>Pseudomonadati</taxon>
        <taxon>Pseudomonadota</taxon>
        <taxon>Gammaproteobacteria</taxon>
        <taxon>Pseudomonadales</taxon>
        <taxon>Pseudomonadaceae</taxon>
        <taxon>Metapseudomonas</taxon>
    </lineage>
</organism>
<gene>
    <name evidence="1" type="ORF">R0G64_19155</name>
</gene>
<accession>A0ABU3XUT7</accession>
<name>A0ABU3XUT7_9GAMM</name>
<protein>
    <submittedName>
        <fullName evidence="1">Uncharacterized protein</fullName>
    </submittedName>
</protein>
<reference evidence="1 2" key="1">
    <citation type="submission" date="2023-10" db="EMBL/GenBank/DDBJ databases">
        <title>Pseudomonas otitidis isolated from a paediatric patient with cystic fibrosis in Chile.</title>
        <authorList>
            <person name="Amsteins-Romero L."/>
            <person name="Opazo-Capurro A."/>
            <person name="Matus-Kohler M."/>
            <person name="Gonzalez-Rocha G."/>
        </authorList>
    </citation>
    <scope>NUCLEOTIDE SEQUENCE [LARGE SCALE GENOMIC DNA]</scope>
    <source>
        <strain evidence="1 2">P-714</strain>
    </source>
</reference>
<evidence type="ECO:0000313" key="2">
    <source>
        <dbReference type="Proteomes" id="UP001273935"/>
    </source>
</evidence>
<dbReference type="RefSeq" id="WP_309041397.1">
    <property type="nucleotide sequence ID" value="NZ_CP133395.1"/>
</dbReference>
<dbReference type="Proteomes" id="UP001273935">
    <property type="component" value="Unassembled WGS sequence"/>
</dbReference>
<evidence type="ECO:0000313" key="1">
    <source>
        <dbReference type="EMBL" id="MDV3441545.1"/>
    </source>
</evidence>
<sequence length="102" mass="11467">MESYLTALVDKFVVDAYADNEATGIIFNDTSKLSIFNKHHFLSAHPEQIIGDKIKSVEENEEKISIEFQRGASIEIYLDSQSWIGPEAVELVLPNGQIIIWG</sequence>
<proteinExistence type="predicted"/>
<comment type="caution">
    <text evidence="1">The sequence shown here is derived from an EMBL/GenBank/DDBJ whole genome shotgun (WGS) entry which is preliminary data.</text>
</comment>
<keyword evidence="2" id="KW-1185">Reference proteome</keyword>